<dbReference type="Proteomes" id="UP001497392">
    <property type="component" value="Unassembled WGS sequence"/>
</dbReference>
<evidence type="ECO:0000256" key="1">
    <source>
        <dbReference type="ARBA" id="ARBA00022723"/>
    </source>
</evidence>
<dbReference type="Gene3D" id="4.10.1000.10">
    <property type="entry name" value="Zinc finger, CCCH-type"/>
    <property type="match status" value="1"/>
</dbReference>
<dbReference type="EMBL" id="CAXHTA020000009">
    <property type="protein sequence ID" value="CAL5223937.1"/>
    <property type="molecule type" value="Genomic_DNA"/>
</dbReference>
<dbReference type="PANTHER" id="PTHR12121">
    <property type="entry name" value="CARBON CATABOLITE REPRESSOR PROTEIN 4"/>
    <property type="match status" value="1"/>
</dbReference>
<comment type="caution">
    <text evidence="7">The sequence shown here is derived from an EMBL/GenBank/DDBJ whole genome shotgun (WGS) entry which is preliminary data.</text>
</comment>
<sequence length="732" mass="80362">MSLKESKPICTYFERTGQCRYGDRCRYQHLTSHDSAAAFKERSWSGTEANPLAGKDGSNVRIMSYNILADLLAHQHADELYRACPQWCLNWKQRGPGILAEILYWAPDIGCLQEVDHPDQFQAFLEQHGYETAYASRTGERTDGCLTFWRTQRFVAKATDTVFMIDHGLKDNVALLVLLEPVGAPQQDWQWGTGKALGSSDSPQGDRPPALLVGNTHLLFNPKRGDIKAAQVRTMLGAMRAMQQSAGQPSWAMLMGDFNSIPGSAIYRFVKTGELDCSLEDRRNMSGQLSMDVGRWFGNGPRYERSRSFPERRLAPRLHQRGTPQNGTPPGWQASPGSFAGQQTPVTPQGHVQDMTHSSSVPSELSYAPLSPVQQACRAQSMNATAPQLYSHIGNNGEAFWSPVPPNGACEGAPPPIYYEPMCVEEPSPEPDLRMARSASRADRLANMATWSKNELATAMGTKQQDSSRAHELGLLRTQSRAQHMIKHIQSNVDSELERWVVRHSAGALQSAYAEVLGDEPEYSSCHGRVIATLDYMWYSETPHQPSASGDQIMGSPVDKAMGQSVSDASQHGSNSASAPATIQNGDSLSPRDMQHSNHRQRARQQAIACELPDISEDAELPTSPGTAASSGAQHGKQTADGSSLKAKLGAAVRDWKAKHKEKAEASVPKDTAVQAEASAPLYEEHQSRGWVLNPYRVAHPPPLKSLRCGLPSPKYPSDHISLIADFSMSRQ</sequence>
<dbReference type="InterPro" id="IPR050410">
    <property type="entry name" value="CCR4/nocturin_mRNA_transcr"/>
</dbReference>
<feature type="region of interest" description="Disordered" evidence="5">
    <location>
        <begin position="545"/>
        <end position="605"/>
    </location>
</feature>
<feature type="compositionally biased region" description="Polar residues" evidence="5">
    <location>
        <begin position="624"/>
        <end position="642"/>
    </location>
</feature>
<evidence type="ECO:0000256" key="3">
    <source>
        <dbReference type="ARBA" id="ARBA00022833"/>
    </source>
</evidence>
<protein>
    <submittedName>
        <fullName evidence="7">G6540 protein</fullName>
    </submittedName>
</protein>
<dbReference type="Gene3D" id="3.60.10.10">
    <property type="entry name" value="Endonuclease/exonuclease/phosphatase"/>
    <property type="match status" value="2"/>
</dbReference>
<dbReference type="InterPro" id="IPR005135">
    <property type="entry name" value="Endo/exonuclease/phosphatase"/>
</dbReference>
<dbReference type="SUPFAM" id="SSF90229">
    <property type="entry name" value="CCCH zinc finger"/>
    <property type="match status" value="1"/>
</dbReference>
<evidence type="ECO:0000256" key="4">
    <source>
        <dbReference type="PROSITE-ProRule" id="PRU00723"/>
    </source>
</evidence>
<feature type="domain" description="C3H1-type" evidence="6">
    <location>
        <begin position="4"/>
        <end position="32"/>
    </location>
</feature>
<gene>
    <name evidence="7" type="primary">g6540</name>
    <name evidence="7" type="ORF">VP750_LOCUS5596</name>
</gene>
<evidence type="ECO:0000259" key="6">
    <source>
        <dbReference type="PROSITE" id="PS50103"/>
    </source>
</evidence>
<keyword evidence="2 4" id="KW-0863">Zinc-finger</keyword>
<name>A0ABP1G257_9CHLO</name>
<keyword evidence="8" id="KW-1185">Reference proteome</keyword>
<keyword evidence="3 4" id="KW-0862">Zinc</keyword>
<feature type="zinc finger region" description="C3H1-type" evidence="4">
    <location>
        <begin position="4"/>
        <end position="32"/>
    </location>
</feature>
<feature type="compositionally biased region" description="Polar residues" evidence="5">
    <location>
        <begin position="564"/>
        <end position="588"/>
    </location>
</feature>
<dbReference type="InterPro" id="IPR036691">
    <property type="entry name" value="Endo/exonu/phosph_ase_sf"/>
</dbReference>
<reference evidence="7 8" key="1">
    <citation type="submission" date="2024-06" db="EMBL/GenBank/DDBJ databases">
        <authorList>
            <person name="Kraege A."/>
            <person name="Thomma B."/>
        </authorList>
    </citation>
    <scope>NUCLEOTIDE SEQUENCE [LARGE SCALE GENOMIC DNA]</scope>
</reference>
<evidence type="ECO:0000313" key="8">
    <source>
        <dbReference type="Proteomes" id="UP001497392"/>
    </source>
</evidence>
<accession>A0ABP1G257</accession>
<dbReference type="InterPro" id="IPR036855">
    <property type="entry name" value="Znf_CCCH_sf"/>
</dbReference>
<dbReference type="InterPro" id="IPR000571">
    <property type="entry name" value="Znf_CCCH"/>
</dbReference>
<dbReference type="Pfam" id="PF00642">
    <property type="entry name" value="zf-CCCH"/>
    <property type="match status" value="1"/>
</dbReference>
<keyword evidence="1 4" id="KW-0479">Metal-binding</keyword>
<proteinExistence type="predicted"/>
<evidence type="ECO:0000256" key="5">
    <source>
        <dbReference type="SAM" id="MobiDB-lite"/>
    </source>
</evidence>
<dbReference type="PANTHER" id="PTHR12121:SF74">
    <property type="entry name" value="CARBON CATABOLITE REPRESSOR PROTEIN 4 HOMOLOG 5"/>
    <property type="match status" value="1"/>
</dbReference>
<dbReference type="SUPFAM" id="SSF56219">
    <property type="entry name" value="DNase I-like"/>
    <property type="match status" value="1"/>
</dbReference>
<feature type="region of interest" description="Disordered" evidence="5">
    <location>
        <begin position="304"/>
        <end position="365"/>
    </location>
</feature>
<organism evidence="7 8">
    <name type="scientific">Coccomyxa viridis</name>
    <dbReference type="NCBI Taxonomy" id="1274662"/>
    <lineage>
        <taxon>Eukaryota</taxon>
        <taxon>Viridiplantae</taxon>
        <taxon>Chlorophyta</taxon>
        <taxon>core chlorophytes</taxon>
        <taxon>Trebouxiophyceae</taxon>
        <taxon>Trebouxiophyceae incertae sedis</taxon>
        <taxon>Coccomyxaceae</taxon>
        <taxon>Coccomyxa</taxon>
    </lineage>
</organism>
<evidence type="ECO:0000313" key="7">
    <source>
        <dbReference type="EMBL" id="CAL5223937.1"/>
    </source>
</evidence>
<dbReference type="SMART" id="SM00356">
    <property type="entry name" value="ZnF_C3H1"/>
    <property type="match status" value="1"/>
</dbReference>
<feature type="region of interest" description="Disordered" evidence="5">
    <location>
        <begin position="617"/>
        <end position="648"/>
    </location>
</feature>
<dbReference type="Pfam" id="PF03372">
    <property type="entry name" value="Exo_endo_phos"/>
    <property type="match status" value="1"/>
</dbReference>
<evidence type="ECO:0000256" key="2">
    <source>
        <dbReference type="ARBA" id="ARBA00022771"/>
    </source>
</evidence>
<feature type="compositionally biased region" description="Basic and acidic residues" evidence="5">
    <location>
        <begin position="304"/>
        <end position="314"/>
    </location>
</feature>
<dbReference type="PROSITE" id="PS50103">
    <property type="entry name" value="ZF_C3H1"/>
    <property type="match status" value="1"/>
</dbReference>